<dbReference type="AlphaFoldDB" id="A0A9D3T721"/>
<protein>
    <recommendedName>
        <fullName evidence="3">Protein FAM169B</fullName>
    </recommendedName>
</protein>
<dbReference type="OrthoDB" id="8954808at2759"/>
<sequence>MDTTLKCFPFPEEKYPVDVSPLDYNDLRKSSDDYMAYLEGNSSPESNWFPLPGGAKVEVRHTNVRRLPLFGDGDPSHTVLALSEPGCETQVVALYLNGKWWAVNDVLKTSNASRSGLVTVQSVGERVVLFLLSQIIFGVLERPLGADTYFTPHPLGEVGKILWQDGEAAGFYTIKQKGALCDSCTSQSYLLPVLDTVFVRTRFRRRGLALRMLGDFCTSFANEEVVGISSPVSHSMHRVCRKYLLAREQERERLYEVEAPGGWAQRRNMWLSIQLGRHPANSEALVRLRKRDDRFA</sequence>
<organism evidence="1 2">
    <name type="scientific">Megalops atlanticus</name>
    <name type="common">Tarpon</name>
    <name type="synonym">Clupea gigantea</name>
    <dbReference type="NCBI Taxonomy" id="7932"/>
    <lineage>
        <taxon>Eukaryota</taxon>
        <taxon>Metazoa</taxon>
        <taxon>Chordata</taxon>
        <taxon>Craniata</taxon>
        <taxon>Vertebrata</taxon>
        <taxon>Euteleostomi</taxon>
        <taxon>Actinopterygii</taxon>
        <taxon>Neopterygii</taxon>
        <taxon>Teleostei</taxon>
        <taxon>Elopiformes</taxon>
        <taxon>Megalopidae</taxon>
        <taxon>Megalops</taxon>
    </lineage>
</organism>
<accession>A0A9D3T721</accession>
<dbReference type="EMBL" id="JAFDVH010000007">
    <property type="protein sequence ID" value="KAG7473243.1"/>
    <property type="molecule type" value="Genomic_DNA"/>
</dbReference>
<dbReference type="PANTHER" id="PTHR22442">
    <property type="match status" value="1"/>
</dbReference>
<reference evidence="1" key="1">
    <citation type="submission" date="2021-01" db="EMBL/GenBank/DDBJ databases">
        <authorList>
            <person name="Zahm M."/>
            <person name="Roques C."/>
            <person name="Cabau C."/>
            <person name="Klopp C."/>
            <person name="Donnadieu C."/>
            <person name="Jouanno E."/>
            <person name="Lampietro C."/>
            <person name="Louis A."/>
            <person name="Herpin A."/>
            <person name="Echchiki A."/>
            <person name="Berthelot C."/>
            <person name="Parey E."/>
            <person name="Roest-Crollius H."/>
            <person name="Braasch I."/>
            <person name="Postlethwait J."/>
            <person name="Bobe J."/>
            <person name="Montfort J."/>
            <person name="Bouchez O."/>
            <person name="Begum T."/>
            <person name="Mejri S."/>
            <person name="Adams A."/>
            <person name="Chen W.-J."/>
            <person name="Guiguen Y."/>
        </authorList>
    </citation>
    <scope>NUCLEOTIDE SEQUENCE</scope>
    <source>
        <strain evidence="1">YG-15Mar2019-1</strain>
        <tissue evidence="1">Brain</tissue>
    </source>
</reference>
<evidence type="ECO:0000313" key="1">
    <source>
        <dbReference type="EMBL" id="KAG7473243.1"/>
    </source>
</evidence>
<name>A0A9D3T721_MEGAT</name>
<keyword evidence="2" id="KW-1185">Reference proteome</keyword>
<comment type="caution">
    <text evidence="1">The sequence shown here is derived from an EMBL/GenBank/DDBJ whole genome shotgun (WGS) entry which is preliminary data.</text>
</comment>
<proteinExistence type="predicted"/>
<evidence type="ECO:0000313" key="2">
    <source>
        <dbReference type="Proteomes" id="UP001046870"/>
    </source>
</evidence>
<dbReference type="PANTHER" id="PTHR22442:SF4">
    <property type="entry name" value="PROTEIN FAM169BP"/>
    <property type="match status" value="1"/>
</dbReference>
<gene>
    <name evidence="1" type="ORF">MATL_G00093610</name>
</gene>
<evidence type="ECO:0008006" key="3">
    <source>
        <dbReference type="Google" id="ProtNLM"/>
    </source>
</evidence>
<dbReference type="InterPro" id="IPR029625">
    <property type="entry name" value="FAM169"/>
</dbReference>
<dbReference type="Proteomes" id="UP001046870">
    <property type="component" value="Chromosome 7"/>
</dbReference>